<dbReference type="InterPro" id="IPR036598">
    <property type="entry name" value="GOLD_dom_sf"/>
</dbReference>
<comment type="caution">
    <text evidence="10">The sequence shown here is derived from an EMBL/GenBank/DDBJ whole genome shotgun (WGS) entry which is preliminary data.</text>
</comment>
<dbReference type="SUPFAM" id="SSF101576">
    <property type="entry name" value="Supernatant protein factor (SPF), C-terminal domain"/>
    <property type="match status" value="1"/>
</dbReference>
<dbReference type="Pfam" id="PF01105">
    <property type="entry name" value="EMP24_GP25L"/>
    <property type="match status" value="1"/>
</dbReference>
<sequence>MAIRFVIDKEECFSHNVLYEGDVIHASFVVIKADASWHHIDDGIDLVIKGPGGEKIREFHDKISDKYEFMAQRKGIYHFCFSNKSPFHETVDFDVLVGHYKTYEQHAQNEHFNPIVEHIAKLEEALHNIQFEQHWLEAQTDRQALVNESMSNRAVYKAIFESLALIGASSVQVFLLQRLFERKLGTSRV</sequence>
<keyword evidence="6" id="KW-0472">Membrane</keyword>
<keyword evidence="4" id="KW-0732">Signal</keyword>
<evidence type="ECO:0000256" key="8">
    <source>
        <dbReference type="RuleBase" id="RU003827"/>
    </source>
</evidence>
<evidence type="ECO:0000256" key="7">
    <source>
        <dbReference type="ARBA" id="ARBA00037847"/>
    </source>
</evidence>
<dbReference type="AlphaFoldDB" id="A0AAD4IZT5"/>
<organism evidence="10 11">
    <name type="scientific">Perilla frutescens var. hirtella</name>
    <name type="common">Perilla citriodora</name>
    <name type="synonym">Perilla setoyensis</name>
    <dbReference type="NCBI Taxonomy" id="608512"/>
    <lineage>
        <taxon>Eukaryota</taxon>
        <taxon>Viridiplantae</taxon>
        <taxon>Streptophyta</taxon>
        <taxon>Embryophyta</taxon>
        <taxon>Tracheophyta</taxon>
        <taxon>Spermatophyta</taxon>
        <taxon>Magnoliopsida</taxon>
        <taxon>eudicotyledons</taxon>
        <taxon>Gunneridae</taxon>
        <taxon>Pentapetalae</taxon>
        <taxon>asterids</taxon>
        <taxon>lamiids</taxon>
        <taxon>Lamiales</taxon>
        <taxon>Lamiaceae</taxon>
        <taxon>Nepetoideae</taxon>
        <taxon>Elsholtzieae</taxon>
        <taxon>Perilla</taxon>
    </lineage>
</organism>
<dbReference type="GO" id="GO:0016020">
    <property type="term" value="C:membrane"/>
    <property type="evidence" value="ECO:0007669"/>
    <property type="project" value="UniProtKB-SubCell"/>
</dbReference>
<name>A0AAD4IZT5_PERFH</name>
<keyword evidence="5" id="KW-1133">Transmembrane helix</keyword>
<proteinExistence type="inferred from homology"/>
<evidence type="ECO:0000259" key="9">
    <source>
        <dbReference type="PROSITE" id="PS50866"/>
    </source>
</evidence>
<dbReference type="InterPro" id="IPR009038">
    <property type="entry name" value="GOLD_dom"/>
</dbReference>
<dbReference type="PROSITE" id="PS50866">
    <property type="entry name" value="GOLD"/>
    <property type="match status" value="1"/>
</dbReference>
<reference evidence="10 11" key="1">
    <citation type="journal article" date="2021" name="Nat. Commun.">
        <title>Incipient diploidization of the medicinal plant Perilla within 10,000 years.</title>
        <authorList>
            <person name="Zhang Y."/>
            <person name="Shen Q."/>
            <person name="Leng L."/>
            <person name="Zhang D."/>
            <person name="Chen S."/>
            <person name="Shi Y."/>
            <person name="Ning Z."/>
            <person name="Chen S."/>
        </authorList>
    </citation>
    <scope>NUCLEOTIDE SEQUENCE [LARGE SCALE GENOMIC DNA]</scope>
    <source>
        <strain evidence="11">cv. PC099</strain>
    </source>
</reference>
<evidence type="ECO:0000256" key="5">
    <source>
        <dbReference type="ARBA" id="ARBA00022989"/>
    </source>
</evidence>
<comment type="subcellular location">
    <subcellularLocation>
        <location evidence="7">Endomembrane system</location>
        <topology evidence="7">Single-pass membrane protein</topology>
    </subcellularLocation>
    <subcellularLocation>
        <location evidence="1 8">Membrane</location>
        <topology evidence="1 8">Single-pass type I membrane protein</topology>
    </subcellularLocation>
</comment>
<keyword evidence="3 8" id="KW-0812">Transmembrane</keyword>
<evidence type="ECO:0000256" key="3">
    <source>
        <dbReference type="ARBA" id="ARBA00022692"/>
    </source>
</evidence>
<evidence type="ECO:0000256" key="6">
    <source>
        <dbReference type="ARBA" id="ARBA00023136"/>
    </source>
</evidence>
<feature type="domain" description="GOLD" evidence="9">
    <location>
        <begin position="10"/>
        <end position="97"/>
    </location>
</feature>
<dbReference type="EMBL" id="SDAM02000476">
    <property type="protein sequence ID" value="KAH6824196.1"/>
    <property type="molecule type" value="Genomic_DNA"/>
</dbReference>
<evidence type="ECO:0000313" key="10">
    <source>
        <dbReference type="EMBL" id="KAH6824196.1"/>
    </source>
</evidence>
<protein>
    <submittedName>
        <fullName evidence="10">Emp24/gp25L/p24 family/GOLD family protein</fullName>
    </submittedName>
</protein>
<dbReference type="PANTHER" id="PTHR22811">
    <property type="entry name" value="TRANSMEMBRANE EMP24 DOMAIN-CONTAINING PROTEIN"/>
    <property type="match status" value="1"/>
</dbReference>
<evidence type="ECO:0000313" key="11">
    <source>
        <dbReference type="Proteomes" id="UP001190926"/>
    </source>
</evidence>
<evidence type="ECO:0000256" key="4">
    <source>
        <dbReference type="ARBA" id="ARBA00022729"/>
    </source>
</evidence>
<comment type="similarity">
    <text evidence="2 8">Belongs to the EMP24/GP25L family.</text>
</comment>
<dbReference type="InterPro" id="IPR015720">
    <property type="entry name" value="Emp24-like"/>
</dbReference>
<evidence type="ECO:0000256" key="1">
    <source>
        <dbReference type="ARBA" id="ARBA00004479"/>
    </source>
</evidence>
<dbReference type="SMART" id="SM01190">
    <property type="entry name" value="EMP24_GP25L"/>
    <property type="match status" value="1"/>
</dbReference>
<gene>
    <name evidence="10" type="ORF">C2S53_011707</name>
</gene>
<evidence type="ECO:0000256" key="2">
    <source>
        <dbReference type="ARBA" id="ARBA00007104"/>
    </source>
</evidence>
<keyword evidence="11" id="KW-1185">Reference proteome</keyword>
<accession>A0AAD4IZT5</accession>
<dbReference type="GO" id="GO:0012505">
    <property type="term" value="C:endomembrane system"/>
    <property type="evidence" value="ECO:0007669"/>
    <property type="project" value="UniProtKB-SubCell"/>
</dbReference>
<dbReference type="Proteomes" id="UP001190926">
    <property type="component" value="Unassembled WGS sequence"/>
</dbReference>